<feature type="compositionally biased region" description="Polar residues" evidence="1">
    <location>
        <begin position="17"/>
        <end position="27"/>
    </location>
</feature>
<evidence type="ECO:0000256" key="1">
    <source>
        <dbReference type="SAM" id="MobiDB-lite"/>
    </source>
</evidence>
<feature type="region of interest" description="Disordered" evidence="1">
    <location>
        <begin position="1"/>
        <end position="75"/>
    </location>
</feature>
<dbReference type="InterPro" id="IPR025856">
    <property type="entry name" value="HeH/LEM_domain"/>
</dbReference>
<feature type="compositionally biased region" description="Basic and acidic residues" evidence="1">
    <location>
        <begin position="51"/>
        <end position="74"/>
    </location>
</feature>
<feature type="compositionally biased region" description="Basic and acidic residues" evidence="1">
    <location>
        <begin position="1"/>
        <end position="14"/>
    </location>
</feature>
<evidence type="ECO:0000313" key="3">
    <source>
        <dbReference type="EMBL" id="VDH92764.1"/>
    </source>
</evidence>
<evidence type="ECO:0000259" key="2">
    <source>
        <dbReference type="Pfam" id="PF12949"/>
    </source>
</evidence>
<comment type="caution">
    <text evidence="3">The sequence shown here is derived from an EMBL/GenBank/DDBJ whole genome shotgun (WGS) entry which is preliminary data.</text>
</comment>
<dbReference type="CDD" id="cd12935">
    <property type="entry name" value="LEM_like"/>
    <property type="match status" value="1"/>
</dbReference>
<feature type="domain" description="HeH/LEM" evidence="2">
    <location>
        <begin position="73"/>
        <end position="107"/>
    </location>
</feature>
<dbReference type="InterPro" id="IPR036361">
    <property type="entry name" value="SAP_dom_sf"/>
</dbReference>
<sequence length="155" mass="18043">MACDDIMDHDKDEELNLNGSEQSSNSDMHAPLADGPISHIDILHTYKRRTKKEEKRQREDKKRKFDEKKSEPPEKMTVQILKSLLKENGVRFTSKDKKADLVKLVKEKISSSNPSREIPSQCESEMEQRHKKRDIGESAQHVKKNNILHFLQHTI</sequence>
<reference evidence="3" key="1">
    <citation type="submission" date="2018-11" db="EMBL/GenBank/DDBJ databases">
        <authorList>
            <person name="Alioto T."/>
            <person name="Alioto T."/>
        </authorList>
    </citation>
    <scope>NUCLEOTIDE SEQUENCE</scope>
</reference>
<gene>
    <name evidence="3" type="ORF">MGAL_10B017868</name>
</gene>
<dbReference type="AlphaFoldDB" id="A0A8B6BN54"/>
<evidence type="ECO:0000313" key="4">
    <source>
        <dbReference type="Proteomes" id="UP000596742"/>
    </source>
</evidence>
<proteinExistence type="predicted"/>
<organism evidence="3 4">
    <name type="scientific">Mytilus galloprovincialis</name>
    <name type="common">Mediterranean mussel</name>
    <dbReference type="NCBI Taxonomy" id="29158"/>
    <lineage>
        <taxon>Eukaryota</taxon>
        <taxon>Metazoa</taxon>
        <taxon>Spiralia</taxon>
        <taxon>Lophotrochozoa</taxon>
        <taxon>Mollusca</taxon>
        <taxon>Bivalvia</taxon>
        <taxon>Autobranchia</taxon>
        <taxon>Pteriomorphia</taxon>
        <taxon>Mytilida</taxon>
        <taxon>Mytiloidea</taxon>
        <taxon>Mytilidae</taxon>
        <taxon>Mytilinae</taxon>
        <taxon>Mytilus</taxon>
    </lineage>
</organism>
<protein>
    <recommendedName>
        <fullName evidence="2">HeH/LEM domain-containing protein</fullName>
    </recommendedName>
</protein>
<keyword evidence="4" id="KW-1185">Reference proteome</keyword>
<accession>A0A8B6BN54</accession>
<name>A0A8B6BN54_MYTGA</name>
<dbReference type="EMBL" id="UYJE01000381">
    <property type="protein sequence ID" value="VDH92764.1"/>
    <property type="molecule type" value="Genomic_DNA"/>
</dbReference>
<dbReference type="Pfam" id="PF12949">
    <property type="entry name" value="HeH"/>
    <property type="match status" value="1"/>
</dbReference>
<dbReference type="Proteomes" id="UP000596742">
    <property type="component" value="Unassembled WGS sequence"/>
</dbReference>
<dbReference type="Gene3D" id="1.10.720.30">
    <property type="entry name" value="SAP domain"/>
    <property type="match status" value="1"/>
</dbReference>
<dbReference type="OrthoDB" id="10516389at2759"/>